<evidence type="ECO:0000256" key="9">
    <source>
        <dbReference type="ARBA" id="ARBA00023033"/>
    </source>
</evidence>
<dbReference type="PANTHER" id="PTHR24282">
    <property type="entry name" value="CYTOCHROME P450 FAMILY MEMBER"/>
    <property type="match status" value="1"/>
</dbReference>
<keyword evidence="15" id="KW-1185">Reference proteome</keyword>
<evidence type="ECO:0000256" key="8">
    <source>
        <dbReference type="ARBA" id="ARBA00023004"/>
    </source>
</evidence>
<keyword evidence="5 11" id="KW-0479">Metal-binding</keyword>
<evidence type="ECO:0000256" key="10">
    <source>
        <dbReference type="ARBA" id="ARBA00023136"/>
    </source>
</evidence>
<name>A0AAV7E540_ARIFI</name>
<feature type="transmembrane region" description="Helical" evidence="13">
    <location>
        <begin position="6"/>
        <end position="27"/>
    </location>
</feature>
<keyword evidence="9 12" id="KW-0503">Monooxygenase</keyword>
<evidence type="ECO:0000313" key="14">
    <source>
        <dbReference type="EMBL" id="KAG9443319.1"/>
    </source>
</evidence>
<dbReference type="EMBL" id="JAINDJ010000006">
    <property type="protein sequence ID" value="KAG9443319.1"/>
    <property type="molecule type" value="Genomic_DNA"/>
</dbReference>
<organism evidence="14 15">
    <name type="scientific">Aristolochia fimbriata</name>
    <name type="common">White veined hardy Dutchman's pipe vine</name>
    <dbReference type="NCBI Taxonomy" id="158543"/>
    <lineage>
        <taxon>Eukaryota</taxon>
        <taxon>Viridiplantae</taxon>
        <taxon>Streptophyta</taxon>
        <taxon>Embryophyta</taxon>
        <taxon>Tracheophyta</taxon>
        <taxon>Spermatophyta</taxon>
        <taxon>Magnoliopsida</taxon>
        <taxon>Magnoliidae</taxon>
        <taxon>Piperales</taxon>
        <taxon>Aristolochiaceae</taxon>
        <taxon>Aristolochia</taxon>
    </lineage>
</organism>
<gene>
    <name evidence="14" type="ORF">H6P81_014659</name>
</gene>
<protein>
    <recommendedName>
        <fullName evidence="16">Cytochrome P450</fullName>
    </recommendedName>
</protein>
<dbReference type="GO" id="GO:0016705">
    <property type="term" value="F:oxidoreductase activity, acting on paired donors, with incorporation or reduction of molecular oxygen"/>
    <property type="evidence" value="ECO:0007669"/>
    <property type="project" value="InterPro"/>
</dbReference>
<evidence type="ECO:0000256" key="7">
    <source>
        <dbReference type="ARBA" id="ARBA00023002"/>
    </source>
</evidence>
<dbReference type="GO" id="GO:0004497">
    <property type="term" value="F:monooxygenase activity"/>
    <property type="evidence" value="ECO:0007669"/>
    <property type="project" value="UniProtKB-KW"/>
</dbReference>
<keyword evidence="6 13" id="KW-1133">Transmembrane helix</keyword>
<dbReference type="SUPFAM" id="SSF48264">
    <property type="entry name" value="Cytochrome P450"/>
    <property type="match status" value="1"/>
</dbReference>
<comment type="caution">
    <text evidence="14">The sequence shown here is derived from an EMBL/GenBank/DDBJ whole genome shotgun (WGS) entry which is preliminary data.</text>
</comment>
<evidence type="ECO:0008006" key="16">
    <source>
        <dbReference type="Google" id="ProtNLM"/>
    </source>
</evidence>
<dbReference type="GO" id="GO:0016020">
    <property type="term" value="C:membrane"/>
    <property type="evidence" value="ECO:0007669"/>
    <property type="project" value="UniProtKB-SubCell"/>
</dbReference>
<dbReference type="InterPro" id="IPR036396">
    <property type="entry name" value="Cyt_P450_sf"/>
</dbReference>
<dbReference type="PROSITE" id="PS00086">
    <property type="entry name" value="CYTOCHROME_P450"/>
    <property type="match status" value="1"/>
</dbReference>
<comment type="similarity">
    <text evidence="2 12">Belongs to the cytochrome P450 family.</text>
</comment>
<dbReference type="GO" id="GO:0020037">
    <property type="term" value="F:heme binding"/>
    <property type="evidence" value="ECO:0007669"/>
    <property type="project" value="InterPro"/>
</dbReference>
<evidence type="ECO:0000256" key="12">
    <source>
        <dbReference type="RuleBase" id="RU000461"/>
    </source>
</evidence>
<reference evidence="14 15" key="1">
    <citation type="submission" date="2021-07" db="EMBL/GenBank/DDBJ databases">
        <title>The Aristolochia fimbriata genome: insights into angiosperm evolution, floral development and chemical biosynthesis.</title>
        <authorList>
            <person name="Jiao Y."/>
        </authorList>
    </citation>
    <scope>NUCLEOTIDE SEQUENCE [LARGE SCALE GENOMIC DNA]</scope>
    <source>
        <strain evidence="14">IBCAS-2021</strain>
        <tissue evidence="14">Leaf</tissue>
    </source>
</reference>
<dbReference type="Proteomes" id="UP000825729">
    <property type="component" value="Unassembled WGS sequence"/>
</dbReference>
<sequence length="516" mass="58450">MEFDLKMWVSILAMGLCTLFLFFYDEFWLKPQRIRRKLEKQGIHGPRPSFFFGNIPEIKKINAKAVRATPEPGGPLYHDYHKYIFPHLEQWKKIYGPVFTFSIGVVPILHIADSELAKELIQMKTIDLGKTPYLRKNRGAMLGNGIMASSGESWVQQRKIIAPEFFMDKIKGMTDMMLGSLGTLMDTWEKKVDATGTGATEINVDPDLRTYTADVISKACFGSSFSEGKDIFSQLKTLQIALSKQTGDIGIPGLRYIPNESNREAWRLDREIRLSIMKVFKEREKRPVKGGKDLLQVILNSVRDGAISKRSARSFIVDNSKTVYFAGHETSATTVSWVLLLLAKHPDWQHRVRAEIKEVCQGQDPDADMISKLKLLTMVIQETMRLYPVALLTQREARRDMKIGDLDIPKGLNIWIPTMDLHLNPKLWGPDALEFNPERFANGVSGACKLPLAYIPFGVGPRICLGQHFAMVQLKIVLAVILSKFAFVPSPTYRHKVAYRLVLGPEDTVNIIVKKV</sequence>
<evidence type="ECO:0000256" key="5">
    <source>
        <dbReference type="ARBA" id="ARBA00022723"/>
    </source>
</evidence>
<keyword evidence="7 12" id="KW-0560">Oxidoreductase</keyword>
<evidence type="ECO:0000313" key="15">
    <source>
        <dbReference type="Proteomes" id="UP000825729"/>
    </source>
</evidence>
<dbReference type="PRINTS" id="PR00385">
    <property type="entry name" value="P450"/>
</dbReference>
<dbReference type="InterPro" id="IPR017972">
    <property type="entry name" value="Cyt_P450_CS"/>
</dbReference>
<dbReference type="PRINTS" id="PR00463">
    <property type="entry name" value="EP450I"/>
</dbReference>
<dbReference type="InterPro" id="IPR001128">
    <property type="entry name" value="Cyt_P450"/>
</dbReference>
<comment type="cofactor">
    <cofactor evidence="11">
        <name>heme</name>
        <dbReference type="ChEBI" id="CHEBI:30413"/>
    </cofactor>
</comment>
<keyword evidence="10 13" id="KW-0472">Membrane</keyword>
<evidence type="ECO:0000256" key="2">
    <source>
        <dbReference type="ARBA" id="ARBA00010617"/>
    </source>
</evidence>
<dbReference type="GO" id="GO:0005506">
    <property type="term" value="F:iron ion binding"/>
    <property type="evidence" value="ECO:0007669"/>
    <property type="project" value="InterPro"/>
</dbReference>
<evidence type="ECO:0000256" key="1">
    <source>
        <dbReference type="ARBA" id="ARBA00004370"/>
    </source>
</evidence>
<proteinExistence type="inferred from homology"/>
<keyword evidence="3 11" id="KW-0349">Heme</keyword>
<keyword evidence="4 13" id="KW-0812">Transmembrane</keyword>
<accession>A0AAV7E540</accession>
<evidence type="ECO:0000256" key="6">
    <source>
        <dbReference type="ARBA" id="ARBA00022989"/>
    </source>
</evidence>
<dbReference type="AlphaFoldDB" id="A0AAV7E540"/>
<comment type="subcellular location">
    <subcellularLocation>
        <location evidence="1">Membrane</location>
    </subcellularLocation>
</comment>
<dbReference type="InterPro" id="IPR050665">
    <property type="entry name" value="Cytochrome_P450_Monooxygen"/>
</dbReference>
<evidence type="ECO:0000256" key="11">
    <source>
        <dbReference type="PIRSR" id="PIRSR602401-1"/>
    </source>
</evidence>
<evidence type="ECO:0000256" key="4">
    <source>
        <dbReference type="ARBA" id="ARBA00022692"/>
    </source>
</evidence>
<dbReference type="InterPro" id="IPR002401">
    <property type="entry name" value="Cyt_P450_E_grp-I"/>
</dbReference>
<dbReference type="PANTHER" id="PTHR24282:SF196">
    <property type="entry name" value="CYTOCHROME P450 714C2"/>
    <property type="match status" value="1"/>
</dbReference>
<dbReference type="Pfam" id="PF00067">
    <property type="entry name" value="p450"/>
    <property type="match status" value="1"/>
</dbReference>
<keyword evidence="8 11" id="KW-0408">Iron</keyword>
<evidence type="ECO:0000256" key="13">
    <source>
        <dbReference type="SAM" id="Phobius"/>
    </source>
</evidence>
<evidence type="ECO:0000256" key="3">
    <source>
        <dbReference type="ARBA" id="ARBA00022617"/>
    </source>
</evidence>
<feature type="binding site" description="axial binding residue" evidence="11">
    <location>
        <position position="464"/>
    </location>
    <ligand>
        <name>heme</name>
        <dbReference type="ChEBI" id="CHEBI:30413"/>
    </ligand>
    <ligandPart>
        <name>Fe</name>
        <dbReference type="ChEBI" id="CHEBI:18248"/>
    </ligandPart>
</feature>
<dbReference type="Gene3D" id="1.10.630.10">
    <property type="entry name" value="Cytochrome P450"/>
    <property type="match status" value="1"/>
</dbReference>